<dbReference type="Gene3D" id="3.40.50.300">
    <property type="entry name" value="P-loop containing nucleotide triphosphate hydrolases"/>
    <property type="match status" value="1"/>
</dbReference>
<evidence type="ECO:0000313" key="8">
    <source>
        <dbReference type="Proteomes" id="UP000037035"/>
    </source>
</evidence>
<dbReference type="VEuPathDB" id="FungiDB:VP01_148g18"/>
<proteinExistence type="inferred from homology"/>
<dbReference type="GO" id="GO:0000724">
    <property type="term" value="P:double-strand break repair via homologous recombination"/>
    <property type="evidence" value="ECO:0007669"/>
    <property type="project" value="TreeGrafter"/>
</dbReference>
<dbReference type="STRING" id="27349.A0A0L6VJD5"/>
<dbReference type="GO" id="GO:0009378">
    <property type="term" value="F:four-way junction helicase activity"/>
    <property type="evidence" value="ECO:0007669"/>
    <property type="project" value="TreeGrafter"/>
</dbReference>
<keyword evidence="3" id="KW-0413">Isomerase</keyword>
<dbReference type="PANTHER" id="PTHR13710:SF105">
    <property type="entry name" value="ATP-DEPENDENT DNA HELICASE Q1"/>
    <property type="match status" value="1"/>
</dbReference>
<evidence type="ECO:0000256" key="5">
    <source>
        <dbReference type="ARBA" id="ARBA00034808"/>
    </source>
</evidence>
<dbReference type="GO" id="GO:0043138">
    <property type="term" value="F:3'-5' DNA helicase activity"/>
    <property type="evidence" value="ECO:0007669"/>
    <property type="project" value="UniProtKB-EC"/>
</dbReference>
<dbReference type="PANTHER" id="PTHR13710">
    <property type="entry name" value="DNA HELICASE RECQ FAMILY MEMBER"/>
    <property type="match status" value="1"/>
</dbReference>
<evidence type="ECO:0000313" key="7">
    <source>
        <dbReference type="EMBL" id="KNZ60871.1"/>
    </source>
</evidence>
<dbReference type="Proteomes" id="UP000037035">
    <property type="component" value="Unassembled WGS sequence"/>
</dbReference>
<keyword evidence="6" id="KW-1133">Transmembrane helix</keyword>
<evidence type="ECO:0000256" key="2">
    <source>
        <dbReference type="ARBA" id="ARBA00023125"/>
    </source>
</evidence>
<reference evidence="7 8" key="1">
    <citation type="submission" date="2015-08" db="EMBL/GenBank/DDBJ databases">
        <title>Next Generation Sequencing and Analysis of the Genome of Puccinia sorghi L Schw, the Causal Agent of Maize Common Rust.</title>
        <authorList>
            <person name="Rochi L."/>
            <person name="Burguener G."/>
            <person name="Darino M."/>
            <person name="Turjanski A."/>
            <person name="Kreff E."/>
            <person name="Dieguez M.J."/>
            <person name="Sacco F."/>
        </authorList>
    </citation>
    <scope>NUCLEOTIDE SEQUENCE [LARGE SCALE GENOMIC DNA]</scope>
    <source>
        <strain evidence="7 8">RO10H11247</strain>
    </source>
</reference>
<keyword evidence="6" id="KW-0472">Membrane</keyword>
<evidence type="ECO:0000256" key="1">
    <source>
        <dbReference type="ARBA" id="ARBA00005446"/>
    </source>
</evidence>
<dbReference type="GO" id="GO:0005694">
    <property type="term" value="C:chromosome"/>
    <property type="evidence" value="ECO:0007669"/>
    <property type="project" value="TreeGrafter"/>
</dbReference>
<comment type="similarity">
    <text evidence="1">Belongs to the helicase family. RecQ subfamily.</text>
</comment>
<dbReference type="EMBL" id="LAVV01005442">
    <property type="protein sequence ID" value="KNZ60871.1"/>
    <property type="molecule type" value="Genomic_DNA"/>
</dbReference>
<dbReference type="InterPro" id="IPR027417">
    <property type="entry name" value="P-loop_NTPase"/>
</dbReference>
<comment type="catalytic activity">
    <reaction evidence="4">
        <text>Couples ATP hydrolysis with the unwinding of duplex DNA by translocating in the 3'-5' direction.</text>
        <dbReference type="EC" id="5.6.2.4"/>
    </reaction>
</comment>
<keyword evidence="2" id="KW-0238">DNA-binding</keyword>
<feature type="transmembrane region" description="Helical" evidence="6">
    <location>
        <begin position="253"/>
        <end position="272"/>
    </location>
</feature>
<accession>A0A0L6VJD5</accession>
<dbReference type="EC" id="5.6.2.4" evidence="5"/>
<dbReference type="OrthoDB" id="2503531at2759"/>
<name>A0A0L6VJD5_9BASI</name>
<organism evidence="7 8">
    <name type="scientific">Puccinia sorghi</name>
    <dbReference type="NCBI Taxonomy" id="27349"/>
    <lineage>
        <taxon>Eukaryota</taxon>
        <taxon>Fungi</taxon>
        <taxon>Dikarya</taxon>
        <taxon>Basidiomycota</taxon>
        <taxon>Pucciniomycotina</taxon>
        <taxon>Pucciniomycetes</taxon>
        <taxon>Pucciniales</taxon>
        <taxon>Pucciniaceae</taxon>
        <taxon>Puccinia</taxon>
    </lineage>
</organism>
<dbReference type="AlphaFoldDB" id="A0A0L6VJD5"/>
<evidence type="ECO:0000256" key="6">
    <source>
        <dbReference type="SAM" id="Phobius"/>
    </source>
</evidence>
<gene>
    <name evidence="7" type="ORF">VP01_148g18</name>
</gene>
<keyword evidence="6" id="KW-0812">Transmembrane</keyword>
<dbReference type="GO" id="GO:0005737">
    <property type="term" value="C:cytoplasm"/>
    <property type="evidence" value="ECO:0007669"/>
    <property type="project" value="TreeGrafter"/>
</dbReference>
<protein>
    <recommendedName>
        <fullName evidence="5">DNA 3'-5' helicase</fullName>
        <ecNumber evidence="5">5.6.2.4</ecNumber>
    </recommendedName>
</protein>
<comment type="caution">
    <text evidence="7">The sequence shown here is derived from an EMBL/GenBank/DDBJ whole genome shotgun (WGS) entry which is preliminary data.</text>
</comment>
<dbReference type="SUPFAM" id="SSF52540">
    <property type="entry name" value="P-loop containing nucleoside triphosphate hydrolases"/>
    <property type="match status" value="1"/>
</dbReference>
<keyword evidence="8" id="KW-1185">Reference proteome</keyword>
<feature type="transmembrane region" description="Helical" evidence="6">
    <location>
        <begin position="284"/>
        <end position="306"/>
    </location>
</feature>
<sequence>MSTPSLHPTRVPAMHTNFLHTVIHKATLNSYKIEAKEIQLDAVFNLVGGKNTFLLAVAGFGKSQIPEIYSNLLVQSGRGVVLVPNLLELLGDNQVHDKELAGLTTINFIKLAFNATEVQKITNGDYNYIYLSPEIFLNRKMWEEVYFSGVFQKRSELVVADENHIIYQWGIFKSNKGCMKYGSLGGHLLLWKDMPILIVLIQESLKLEENNITILSSKNRTLQIMKVPDAACWTCNSWGNLQFMFSNNLANEVYPLVLCIIALGMGQIWLGARHLIHVGCGDPWAIFQMMGQCGWDGCAGLAILFVKKNRVNGKNKLSNFTSGVEQSNDNHMDTLAITPLQILK</sequence>
<evidence type="ECO:0000256" key="3">
    <source>
        <dbReference type="ARBA" id="ARBA00023235"/>
    </source>
</evidence>
<evidence type="ECO:0000256" key="4">
    <source>
        <dbReference type="ARBA" id="ARBA00034617"/>
    </source>
</evidence>
<dbReference type="GO" id="GO:0003677">
    <property type="term" value="F:DNA binding"/>
    <property type="evidence" value="ECO:0007669"/>
    <property type="project" value="UniProtKB-KW"/>
</dbReference>